<gene>
    <name evidence="1" type="ORF">EV194_10191</name>
</gene>
<dbReference type="AlphaFoldDB" id="A0A4V2RWV6"/>
<evidence type="ECO:0000313" key="2">
    <source>
        <dbReference type="Proteomes" id="UP000295221"/>
    </source>
</evidence>
<dbReference type="RefSeq" id="WP_165921762.1">
    <property type="nucleotide sequence ID" value="NZ_SLWK01000001.1"/>
</dbReference>
<protein>
    <submittedName>
        <fullName evidence="1">Putative DCC family thiol-disulfide oxidoreductase YuxK</fullName>
    </submittedName>
</protein>
<dbReference type="EMBL" id="SLWK01000001">
    <property type="protein sequence ID" value="TCO10461.1"/>
    <property type="molecule type" value="Genomic_DNA"/>
</dbReference>
<evidence type="ECO:0000313" key="1">
    <source>
        <dbReference type="EMBL" id="TCO10461.1"/>
    </source>
</evidence>
<dbReference type="PANTHER" id="PTHR33639">
    <property type="entry name" value="THIOL-DISULFIDE OXIDOREDUCTASE DCC"/>
    <property type="match status" value="1"/>
</dbReference>
<dbReference type="InterPro" id="IPR052927">
    <property type="entry name" value="DCC_oxidoreductase"/>
</dbReference>
<sequence>MNRYKVFFDGYCVLCTRFAAILLKRIGASVCLIAMQSDRGKEEMGKLGVKSDPDEIILLDDEEVYRGAKAVLFLMREAGGFYKLGSGLIRIMPEWLVNRGYRVVARNRYGWFGKRDTCYLPLQKETPD</sequence>
<organism evidence="1 2">
    <name type="scientific">Natronoflexus pectinivorans</name>
    <dbReference type="NCBI Taxonomy" id="682526"/>
    <lineage>
        <taxon>Bacteria</taxon>
        <taxon>Pseudomonadati</taxon>
        <taxon>Bacteroidota</taxon>
        <taxon>Bacteroidia</taxon>
        <taxon>Marinilabiliales</taxon>
        <taxon>Marinilabiliaceae</taxon>
        <taxon>Natronoflexus</taxon>
    </lineage>
</organism>
<keyword evidence="2" id="KW-1185">Reference proteome</keyword>
<proteinExistence type="predicted"/>
<reference evidence="1 2" key="1">
    <citation type="submission" date="2019-03" db="EMBL/GenBank/DDBJ databases">
        <title>Genomic Encyclopedia of Type Strains, Phase IV (KMG-IV): sequencing the most valuable type-strain genomes for metagenomic binning, comparative biology and taxonomic classification.</title>
        <authorList>
            <person name="Goeker M."/>
        </authorList>
    </citation>
    <scope>NUCLEOTIDE SEQUENCE [LARGE SCALE GENOMIC DNA]</scope>
    <source>
        <strain evidence="1 2">DSM 24179</strain>
    </source>
</reference>
<dbReference type="InterPro" id="IPR007263">
    <property type="entry name" value="DCC1-like"/>
</dbReference>
<dbReference type="Pfam" id="PF04134">
    <property type="entry name" value="DCC1-like"/>
    <property type="match status" value="1"/>
</dbReference>
<accession>A0A4V2RWV6</accession>
<dbReference type="PANTHER" id="PTHR33639:SF2">
    <property type="entry name" value="DUF393 DOMAIN-CONTAINING PROTEIN"/>
    <property type="match status" value="1"/>
</dbReference>
<dbReference type="Proteomes" id="UP000295221">
    <property type="component" value="Unassembled WGS sequence"/>
</dbReference>
<name>A0A4V2RWV6_9BACT</name>
<dbReference type="GO" id="GO:0015035">
    <property type="term" value="F:protein-disulfide reductase activity"/>
    <property type="evidence" value="ECO:0007669"/>
    <property type="project" value="InterPro"/>
</dbReference>
<comment type="caution">
    <text evidence="1">The sequence shown here is derived from an EMBL/GenBank/DDBJ whole genome shotgun (WGS) entry which is preliminary data.</text>
</comment>